<accession>A0A218WDE2</accession>
<proteinExistence type="predicted"/>
<protein>
    <submittedName>
        <fullName evidence="1">Uncharacterized protein</fullName>
    </submittedName>
</protein>
<organism evidence="1 2">
    <name type="scientific">Punica granatum</name>
    <name type="common">Pomegranate</name>
    <dbReference type="NCBI Taxonomy" id="22663"/>
    <lineage>
        <taxon>Eukaryota</taxon>
        <taxon>Viridiplantae</taxon>
        <taxon>Streptophyta</taxon>
        <taxon>Embryophyta</taxon>
        <taxon>Tracheophyta</taxon>
        <taxon>Spermatophyta</taxon>
        <taxon>Magnoliopsida</taxon>
        <taxon>eudicotyledons</taxon>
        <taxon>Gunneridae</taxon>
        <taxon>Pentapetalae</taxon>
        <taxon>rosids</taxon>
        <taxon>malvids</taxon>
        <taxon>Myrtales</taxon>
        <taxon>Lythraceae</taxon>
        <taxon>Punica</taxon>
    </lineage>
</organism>
<dbReference type="EMBL" id="MTKT01004810">
    <property type="protein sequence ID" value="OWM70092.1"/>
    <property type="molecule type" value="Genomic_DNA"/>
</dbReference>
<evidence type="ECO:0000313" key="1">
    <source>
        <dbReference type="EMBL" id="OWM70092.1"/>
    </source>
</evidence>
<evidence type="ECO:0000313" key="2">
    <source>
        <dbReference type="Proteomes" id="UP000197138"/>
    </source>
</evidence>
<sequence length="76" mass="8590">MMMMGAGHGNDHAPLCFRSSLTQEPLDGIFRSLRPPLVLPRDHNLSIFSFLIKNYVSYPEKPALIDAYFGETLTYS</sequence>
<name>A0A218WDE2_PUNGR</name>
<gene>
    <name evidence="1" type="ORF">CDL15_Pgr025942</name>
</gene>
<reference evidence="2" key="1">
    <citation type="journal article" date="2017" name="Plant J.">
        <title>The pomegranate (Punica granatum L.) genome and the genomics of punicalagin biosynthesis.</title>
        <authorList>
            <person name="Qin G."/>
            <person name="Xu C."/>
            <person name="Ming R."/>
            <person name="Tang H."/>
            <person name="Guyot R."/>
            <person name="Kramer E.M."/>
            <person name="Hu Y."/>
            <person name="Yi X."/>
            <person name="Qi Y."/>
            <person name="Xu X."/>
            <person name="Gao Z."/>
            <person name="Pan H."/>
            <person name="Jian J."/>
            <person name="Tian Y."/>
            <person name="Yue Z."/>
            <person name="Xu Y."/>
        </authorList>
    </citation>
    <scope>NUCLEOTIDE SEQUENCE [LARGE SCALE GENOMIC DNA]</scope>
    <source>
        <strain evidence="2">cv. Dabenzi</strain>
    </source>
</reference>
<comment type="caution">
    <text evidence="1">The sequence shown here is derived from an EMBL/GenBank/DDBJ whole genome shotgun (WGS) entry which is preliminary data.</text>
</comment>
<dbReference type="Proteomes" id="UP000197138">
    <property type="component" value="Unassembled WGS sequence"/>
</dbReference>
<dbReference type="AlphaFoldDB" id="A0A218WDE2"/>